<sequence>MPNEISANTIIKQLKLEPHLEGGYFCRSFTSPHTIADRPAMSAIYYLLTKEQPLGTLHRNRSDILHFWQHGSPVNYTLVSPTGIIENIVMGPDLMAGQQLQMLVPGGYWKASELLNGDHGLISEAVCPGFDFSDHELADVTQIQRDYPQHWDALSRLIST</sequence>
<reference evidence="4 5" key="1">
    <citation type="submission" date="2019-11" db="EMBL/GenBank/DDBJ databases">
        <authorList>
            <person name="Holert J."/>
        </authorList>
    </citation>
    <scope>NUCLEOTIDE SEQUENCE [LARGE SCALE GENOMIC DNA]</scope>
    <source>
        <strain evidence="2">BC3_2A</strain>
        <strain evidence="3">SB11_1A</strain>
    </source>
</reference>
<proteinExistence type="predicted"/>
<dbReference type="InterPro" id="IPR014710">
    <property type="entry name" value="RmlC-like_jellyroll"/>
</dbReference>
<dbReference type="Proteomes" id="UP000439591">
    <property type="component" value="Unassembled WGS sequence"/>
</dbReference>
<dbReference type="PANTHER" id="PTHR33387:SF3">
    <property type="entry name" value="DUF985 DOMAIN-CONTAINING PROTEIN"/>
    <property type="match status" value="1"/>
</dbReference>
<dbReference type="OrthoDB" id="9798288at2"/>
<evidence type="ECO:0000259" key="1">
    <source>
        <dbReference type="Pfam" id="PF06172"/>
    </source>
</evidence>
<dbReference type="EMBL" id="CACSIM010000003">
    <property type="protein sequence ID" value="CAA0103716.1"/>
    <property type="molecule type" value="Genomic_DNA"/>
</dbReference>
<dbReference type="PANTHER" id="PTHR33387">
    <property type="entry name" value="RMLC-LIKE JELLY ROLL FOLD PROTEIN"/>
    <property type="match status" value="1"/>
</dbReference>
<dbReference type="EMBL" id="CACSIK010000004">
    <property type="protein sequence ID" value="CAA0113311.1"/>
    <property type="molecule type" value="Genomic_DNA"/>
</dbReference>
<keyword evidence="4" id="KW-1185">Reference proteome</keyword>
<evidence type="ECO:0000313" key="4">
    <source>
        <dbReference type="Proteomes" id="UP000435877"/>
    </source>
</evidence>
<dbReference type="RefSeq" id="WP_159270176.1">
    <property type="nucleotide sequence ID" value="NZ_CACSIK010000004.1"/>
</dbReference>
<organism evidence="2 5">
    <name type="scientific">Zhongshania aliphaticivorans</name>
    <dbReference type="NCBI Taxonomy" id="1470434"/>
    <lineage>
        <taxon>Bacteria</taxon>
        <taxon>Pseudomonadati</taxon>
        <taxon>Pseudomonadota</taxon>
        <taxon>Gammaproteobacteria</taxon>
        <taxon>Cellvibrionales</taxon>
        <taxon>Spongiibacteraceae</taxon>
        <taxon>Zhongshania</taxon>
    </lineage>
</organism>
<protein>
    <recommendedName>
        <fullName evidence="1">DUF985 domain-containing protein</fullName>
    </recommendedName>
</protein>
<dbReference type="InterPro" id="IPR009327">
    <property type="entry name" value="Cupin_DUF985"/>
</dbReference>
<feature type="domain" description="DUF985" evidence="1">
    <location>
        <begin position="9"/>
        <end position="138"/>
    </location>
</feature>
<dbReference type="Proteomes" id="UP000435877">
    <property type="component" value="Unassembled WGS sequence"/>
</dbReference>
<dbReference type="Pfam" id="PF06172">
    <property type="entry name" value="Cupin_5"/>
    <property type="match status" value="1"/>
</dbReference>
<dbReference type="Gene3D" id="2.60.120.10">
    <property type="entry name" value="Jelly Rolls"/>
    <property type="match status" value="1"/>
</dbReference>
<evidence type="ECO:0000313" key="3">
    <source>
        <dbReference type="EMBL" id="CAA0113311.1"/>
    </source>
</evidence>
<evidence type="ECO:0000313" key="2">
    <source>
        <dbReference type="EMBL" id="CAA0103716.1"/>
    </source>
</evidence>
<dbReference type="InterPro" id="IPR011051">
    <property type="entry name" value="RmlC_Cupin_sf"/>
</dbReference>
<evidence type="ECO:0000313" key="5">
    <source>
        <dbReference type="Proteomes" id="UP000439591"/>
    </source>
</evidence>
<gene>
    <name evidence="3" type="ORF">IHBHHGIJ_03398</name>
    <name evidence="2" type="ORF">KFEGEMFD_02043</name>
</gene>
<dbReference type="InterPro" id="IPR039935">
    <property type="entry name" value="YML079W-like"/>
</dbReference>
<accession>A0A5S9PI86</accession>
<dbReference type="SUPFAM" id="SSF51182">
    <property type="entry name" value="RmlC-like cupins"/>
    <property type="match status" value="1"/>
</dbReference>
<name>A0A5S9PI86_9GAMM</name>
<dbReference type="AlphaFoldDB" id="A0A5S9PI86"/>
<dbReference type="CDD" id="cd06121">
    <property type="entry name" value="cupin_YML079wp"/>
    <property type="match status" value="1"/>
</dbReference>